<gene>
    <name evidence="1" type="ORF">FNP_0828</name>
</gene>
<dbReference type="HOGENOM" id="CLU_3328245_0_0_0"/>
<reference evidence="1" key="1">
    <citation type="submission" date="2006-07" db="EMBL/GenBank/DDBJ databases">
        <authorList>
            <person name="Qin X."/>
            <person name="Weinstock G.M."/>
        </authorList>
    </citation>
    <scope>NUCLEOTIDE SEQUENCE [LARGE SCALE GENOMIC DNA]</scope>
    <source>
        <strain evidence="1">ATCC 10953</strain>
    </source>
</reference>
<proteinExistence type="predicted"/>
<sequence length="38" mass="4483">MEVGKVIKIYKKELQAPFLLNSSFQVFLLTLKNLHYKT</sequence>
<dbReference type="EMBL" id="CM000440">
    <property type="protein sequence ID" value="EDK88629.1"/>
    <property type="molecule type" value="Genomic_DNA"/>
</dbReference>
<accession>A5TUQ4</accession>
<protein>
    <submittedName>
        <fullName evidence="1">Uncharacterized protein</fullName>
    </submittedName>
</protein>
<dbReference type="Proteomes" id="UP000001921">
    <property type="component" value="Chromosome"/>
</dbReference>
<dbReference type="AlphaFoldDB" id="A5TUQ4"/>
<reference evidence="1" key="2">
    <citation type="submission" date="2007-05" db="EMBL/GenBank/DDBJ databases">
        <title>Genome sequence of Fusobacterium nucleatum subspecies polymorphum - a genetically tractable Fusobacterium.</title>
        <authorList>
            <person name="Karpathy S.E."/>
            <person name="Xiang Q."/>
            <person name="Gioia J."/>
            <person name="Jiang H."/>
            <person name="Liu Y."/>
            <person name="Petrosino J.F."/>
            <person name="Yerrapragada S."/>
            <person name="Fox G.E."/>
            <person name="Kinder Haake S."/>
            <person name="Weinstock G.M."/>
            <person name="Highlander S.K."/>
        </authorList>
    </citation>
    <scope>NUCLEOTIDE SEQUENCE [LARGE SCALE GENOMIC DNA]</scope>
    <source>
        <strain evidence="1">ATCC 10953</strain>
    </source>
</reference>
<organism evidence="1">
    <name type="scientific">Fusobacterium polymorphum ATCC 10953</name>
    <dbReference type="NCBI Taxonomy" id="393480"/>
    <lineage>
        <taxon>Bacteria</taxon>
        <taxon>Fusobacteriati</taxon>
        <taxon>Fusobacteriota</taxon>
        <taxon>Fusobacteriia</taxon>
        <taxon>Fusobacteriales</taxon>
        <taxon>Fusobacteriaceae</taxon>
        <taxon>Fusobacterium</taxon>
    </lineage>
</organism>
<evidence type="ECO:0000313" key="1">
    <source>
        <dbReference type="EMBL" id="EDK88629.1"/>
    </source>
</evidence>
<name>A5TUQ4_FUSNP</name>